<name>A0A2T8HES2_9SPHI</name>
<comment type="caution">
    <text evidence="2">The sequence shown here is derived from an EMBL/GenBank/DDBJ whole genome shotgun (WGS) entry which is preliminary data.</text>
</comment>
<keyword evidence="1" id="KW-1133">Transmembrane helix</keyword>
<dbReference type="OrthoDB" id="6400719at2"/>
<dbReference type="AlphaFoldDB" id="A0A2T8HES2"/>
<gene>
    <name evidence="2" type="ORF">DC487_16870</name>
</gene>
<reference evidence="2 3" key="1">
    <citation type="submission" date="2018-04" db="EMBL/GenBank/DDBJ databases">
        <title>Sphingobacterium cortibacter sp. nov.</title>
        <authorList>
            <person name="Li Y."/>
        </authorList>
    </citation>
    <scope>NUCLEOTIDE SEQUENCE [LARGE SCALE GENOMIC DNA]</scope>
    <source>
        <strain evidence="2 3">2c-3</strain>
    </source>
</reference>
<accession>A0A2T8HES2</accession>
<keyword evidence="1" id="KW-0812">Transmembrane</keyword>
<proteinExistence type="predicted"/>
<evidence type="ECO:0000256" key="1">
    <source>
        <dbReference type="SAM" id="Phobius"/>
    </source>
</evidence>
<dbReference type="Proteomes" id="UP000245627">
    <property type="component" value="Unassembled WGS sequence"/>
</dbReference>
<feature type="transmembrane region" description="Helical" evidence="1">
    <location>
        <begin position="35"/>
        <end position="58"/>
    </location>
</feature>
<protein>
    <submittedName>
        <fullName evidence="2">Import component protein</fullName>
    </submittedName>
</protein>
<keyword evidence="1" id="KW-0472">Membrane</keyword>
<sequence>MTAKVQSILSYLGILWLVAFFMGNDQRNDLSTYHLRQGLGLLILAILFHTIAGIIVSIIPSVTFLLGITGIIFLIWMVLGIIAAANEVKKPLPFIGKYFEDKFDFIDY</sequence>
<organism evidence="2 3">
    <name type="scientific">Sphingobacterium corticibacter</name>
    <dbReference type="NCBI Taxonomy" id="2171749"/>
    <lineage>
        <taxon>Bacteria</taxon>
        <taxon>Pseudomonadati</taxon>
        <taxon>Bacteroidota</taxon>
        <taxon>Sphingobacteriia</taxon>
        <taxon>Sphingobacteriales</taxon>
        <taxon>Sphingobacteriaceae</taxon>
        <taxon>Sphingobacterium</taxon>
    </lineage>
</organism>
<dbReference type="RefSeq" id="WP_116777190.1">
    <property type="nucleotide sequence ID" value="NZ_QDKG01000009.1"/>
</dbReference>
<dbReference type="EMBL" id="QDKG01000009">
    <property type="protein sequence ID" value="PVH23939.1"/>
    <property type="molecule type" value="Genomic_DNA"/>
</dbReference>
<evidence type="ECO:0000313" key="2">
    <source>
        <dbReference type="EMBL" id="PVH23939.1"/>
    </source>
</evidence>
<evidence type="ECO:0000313" key="3">
    <source>
        <dbReference type="Proteomes" id="UP000245627"/>
    </source>
</evidence>
<feature type="transmembrane region" description="Helical" evidence="1">
    <location>
        <begin position="6"/>
        <end position="23"/>
    </location>
</feature>
<keyword evidence="3" id="KW-1185">Reference proteome</keyword>
<feature type="transmembrane region" description="Helical" evidence="1">
    <location>
        <begin position="64"/>
        <end position="85"/>
    </location>
</feature>